<dbReference type="OrthoDB" id="581105at2"/>
<dbReference type="SMART" id="SM00028">
    <property type="entry name" value="TPR"/>
    <property type="match status" value="3"/>
</dbReference>
<organism evidence="2 3">
    <name type="scientific">Saccharothrix espanaensis (strain ATCC 51144 / DSM 44229 / JCM 9112 / NBRC 15066 / NRRL 15764)</name>
    <dbReference type="NCBI Taxonomy" id="1179773"/>
    <lineage>
        <taxon>Bacteria</taxon>
        <taxon>Bacillati</taxon>
        <taxon>Actinomycetota</taxon>
        <taxon>Actinomycetes</taxon>
        <taxon>Pseudonocardiales</taxon>
        <taxon>Pseudonocardiaceae</taxon>
        <taxon>Saccharothrix</taxon>
    </lineage>
</organism>
<dbReference type="InterPro" id="IPR011990">
    <property type="entry name" value="TPR-like_helical_dom_sf"/>
</dbReference>
<dbReference type="KEGG" id="sesp:BN6_19890"/>
<dbReference type="Gene3D" id="1.10.8.430">
    <property type="entry name" value="Helical domain of apoptotic protease-activating factors"/>
    <property type="match status" value="1"/>
</dbReference>
<dbReference type="HOGENOM" id="CLU_004665_2_1_11"/>
<dbReference type="Proteomes" id="UP000006281">
    <property type="component" value="Chromosome"/>
</dbReference>
<dbReference type="Gene3D" id="1.25.40.10">
    <property type="entry name" value="Tetratricopeptide repeat domain"/>
    <property type="match status" value="2"/>
</dbReference>
<dbReference type="Gene3D" id="3.40.50.300">
    <property type="entry name" value="P-loop containing nucleotide triphosphate hydrolases"/>
    <property type="match status" value="1"/>
</dbReference>
<dbReference type="Gene3D" id="1.10.260.40">
    <property type="entry name" value="lambda repressor-like DNA-binding domains"/>
    <property type="match status" value="1"/>
</dbReference>
<evidence type="ECO:0000313" key="2">
    <source>
        <dbReference type="EMBL" id="CCH29310.1"/>
    </source>
</evidence>
<dbReference type="PRINTS" id="PR00364">
    <property type="entry name" value="DISEASERSIST"/>
</dbReference>
<keyword evidence="3" id="KW-1185">Reference proteome</keyword>
<dbReference type="GO" id="GO:0003677">
    <property type="term" value="F:DNA binding"/>
    <property type="evidence" value="ECO:0007669"/>
    <property type="project" value="InterPro"/>
</dbReference>
<dbReference type="PANTHER" id="PTHR47691">
    <property type="entry name" value="REGULATOR-RELATED"/>
    <property type="match status" value="1"/>
</dbReference>
<dbReference type="InterPro" id="IPR010982">
    <property type="entry name" value="Lambda_DNA-bd_dom_sf"/>
</dbReference>
<dbReference type="PANTHER" id="PTHR47691:SF3">
    <property type="entry name" value="HTH-TYPE TRANSCRIPTIONAL REGULATOR RV0890C-RELATED"/>
    <property type="match status" value="1"/>
</dbReference>
<gene>
    <name evidence="2" type="ordered locus">BN6_19890</name>
</gene>
<dbReference type="SUPFAM" id="SSF48452">
    <property type="entry name" value="TPR-like"/>
    <property type="match status" value="1"/>
</dbReference>
<dbReference type="EMBL" id="HE804045">
    <property type="protein sequence ID" value="CCH29310.1"/>
    <property type="molecule type" value="Genomic_DNA"/>
</dbReference>
<dbReference type="InterPro" id="IPR001387">
    <property type="entry name" value="Cro/C1-type_HTH"/>
</dbReference>
<dbReference type="PATRIC" id="fig|1179773.3.peg.2000"/>
<dbReference type="InterPro" id="IPR027417">
    <property type="entry name" value="P-loop_NTPase"/>
</dbReference>
<dbReference type="SMART" id="SM00530">
    <property type="entry name" value="HTH_XRE"/>
    <property type="match status" value="1"/>
</dbReference>
<dbReference type="eggNOG" id="COG3903">
    <property type="taxonomic scope" value="Bacteria"/>
</dbReference>
<proteinExistence type="predicted"/>
<dbReference type="Pfam" id="PF00931">
    <property type="entry name" value="NB-ARC"/>
    <property type="match status" value="1"/>
</dbReference>
<dbReference type="CDD" id="cd00093">
    <property type="entry name" value="HTH_XRE"/>
    <property type="match status" value="1"/>
</dbReference>
<protein>
    <recommendedName>
        <fullName evidence="1">HTH cro/C1-type domain-containing protein</fullName>
    </recommendedName>
</protein>
<dbReference type="STRING" id="1179773.BN6_19890"/>
<dbReference type="eggNOG" id="COG1396">
    <property type="taxonomic scope" value="Bacteria"/>
</dbReference>
<dbReference type="SUPFAM" id="SSF52540">
    <property type="entry name" value="P-loop containing nucleoside triphosphate hydrolases"/>
    <property type="match status" value="1"/>
</dbReference>
<dbReference type="GO" id="GO:0043531">
    <property type="term" value="F:ADP binding"/>
    <property type="evidence" value="ECO:0007669"/>
    <property type="project" value="InterPro"/>
</dbReference>
<dbReference type="AlphaFoldDB" id="K0JPY9"/>
<feature type="domain" description="HTH cro/C1-type" evidence="1">
    <location>
        <begin position="17"/>
        <end position="69"/>
    </location>
</feature>
<accession>K0JPY9</accession>
<name>K0JPY9_SACES</name>
<dbReference type="RefSeq" id="WP_015099423.1">
    <property type="nucleotide sequence ID" value="NC_019673.1"/>
</dbReference>
<dbReference type="Pfam" id="PF13560">
    <property type="entry name" value="HTH_31"/>
    <property type="match status" value="1"/>
</dbReference>
<evidence type="ECO:0000259" key="1">
    <source>
        <dbReference type="SMART" id="SM00530"/>
    </source>
</evidence>
<evidence type="ECO:0000313" key="3">
    <source>
        <dbReference type="Proteomes" id="UP000006281"/>
    </source>
</evidence>
<dbReference type="InterPro" id="IPR019734">
    <property type="entry name" value="TPR_rpt"/>
</dbReference>
<reference evidence="2 3" key="1">
    <citation type="journal article" date="2012" name="BMC Genomics">
        <title>Complete genome sequence of Saccharothrix espanaensis DSM 44229T and comparison to the other completely sequenced Pseudonocardiaceae.</title>
        <authorList>
            <person name="Strobel T."/>
            <person name="Al-Dilaimi A."/>
            <person name="Blom J."/>
            <person name="Gessner A."/>
            <person name="Kalinowski J."/>
            <person name="Luzhetska M."/>
            <person name="Puhler A."/>
            <person name="Szczepanowski R."/>
            <person name="Bechthold A."/>
            <person name="Ruckert C."/>
        </authorList>
    </citation>
    <scope>NUCLEOTIDE SEQUENCE [LARGE SCALE GENOMIC DNA]</scope>
    <source>
        <strain evidence="3">ATCC 51144 / DSM 44229 / JCM 9112 / NBRC 15066 / NRRL 15764</strain>
    </source>
</reference>
<sequence length="765" mass="83649">MEGIKNTSVAEEDFAEQLRRARGRESQSSVARRMKYSASHYSNVENGLKPPTEDFARACDTAFATGEKFVTLISHTQPKGGPKARARPAELPHSPRLVGRMTLLDTLDRVLDTPNDGHSPLVIALDGQAGVGKTTLAIAWAHRAKAAYLDGQLFVDLRGYAADGDPADPDQVLEHMLTVLGVPVSEIPVGVDWKAAALRTVLDGTRTLLVFDNAADIDQVRPLIPAEPGCLVVVTSRRRLSGLAVRHGAHTLTVDSFDESDALALLRDVVGDERVDLDPDAAHRIIRSCGGLPLAVRVAAERVAASRHLTLTGLADELSSESQRLDVLTLHDIDTAVRAVFSWSFRALEPAAARTFRLLSLHPDREFGVGAASALTGYPMSEATRLLDTLSGVHLLHEVGHRRYRFHDLVRDYAVERAAAVETIDGAICAVRALASWYLCTMAAANRAMSPNRPQVPIPDTVEPPAEPLVFTTVHHAVQWVEAELANLAAISRQVATLGIHDLAFGFPFVMGYYLYWRRPWHLWVGPMETSLAEARRLGDTAAQASILNNLATAYLDLHRVRDAHDSFAEAMRLRVHDGDRRGQVWSGIGIGRSLQAQGDHAGAHERYLTVQALCTELGDRWGWGIATAYVGDARRALGDYDAALEALEQSQAVMRGLDDPQSQSCALDKISDVHRDRDDQPARLAYLQQALIASSGAADRWGQAELRRKLGQLHLEHRRPEQARQAWTEALQLFEALGDTRAVGLRADLARLDAGDLPTPRRAG</sequence>
<dbReference type="InterPro" id="IPR002182">
    <property type="entry name" value="NB-ARC"/>
</dbReference>
<dbReference type="InterPro" id="IPR042197">
    <property type="entry name" value="Apaf_helical"/>
</dbReference>